<evidence type="ECO:0000313" key="4">
    <source>
        <dbReference type="Proteomes" id="UP000053593"/>
    </source>
</evidence>
<reference evidence="3 4" key="1">
    <citation type="submission" date="2014-04" db="EMBL/GenBank/DDBJ databases">
        <title>Evolutionary Origins and Diversification of the Mycorrhizal Mutualists.</title>
        <authorList>
            <consortium name="DOE Joint Genome Institute"/>
            <consortium name="Mycorrhizal Genomics Consortium"/>
            <person name="Kohler A."/>
            <person name="Kuo A."/>
            <person name="Nagy L.G."/>
            <person name="Floudas D."/>
            <person name="Copeland A."/>
            <person name="Barry K.W."/>
            <person name="Cichocki N."/>
            <person name="Veneault-Fourrey C."/>
            <person name="LaButti K."/>
            <person name="Lindquist E.A."/>
            <person name="Lipzen A."/>
            <person name="Lundell T."/>
            <person name="Morin E."/>
            <person name="Murat C."/>
            <person name="Riley R."/>
            <person name="Ohm R."/>
            <person name="Sun H."/>
            <person name="Tunlid A."/>
            <person name="Henrissat B."/>
            <person name="Grigoriev I.V."/>
            <person name="Hibbett D.S."/>
            <person name="Martin F."/>
        </authorList>
    </citation>
    <scope>NUCLEOTIDE SEQUENCE [LARGE SCALE GENOMIC DNA]</scope>
    <source>
        <strain evidence="3 4">FD-317 M1</strain>
    </source>
</reference>
<protein>
    <submittedName>
        <fullName evidence="3">Uncharacterized protein</fullName>
    </submittedName>
</protein>
<keyword evidence="4" id="KW-1185">Reference proteome</keyword>
<feature type="compositionally biased region" description="Acidic residues" evidence="2">
    <location>
        <begin position="505"/>
        <end position="514"/>
    </location>
</feature>
<feature type="compositionally biased region" description="Polar residues" evidence="2">
    <location>
        <begin position="101"/>
        <end position="118"/>
    </location>
</feature>
<evidence type="ECO:0000256" key="2">
    <source>
        <dbReference type="SAM" id="MobiDB-lite"/>
    </source>
</evidence>
<dbReference type="HOGENOM" id="CLU_335559_0_0_1"/>
<feature type="compositionally biased region" description="Basic and acidic residues" evidence="2">
    <location>
        <begin position="55"/>
        <end position="65"/>
    </location>
</feature>
<dbReference type="EMBL" id="KN834798">
    <property type="protein sequence ID" value="KIK56375.1"/>
    <property type="molecule type" value="Genomic_DNA"/>
</dbReference>
<dbReference type="OrthoDB" id="3065406at2759"/>
<feature type="compositionally biased region" description="Basic and acidic residues" evidence="2">
    <location>
        <begin position="197"/>
        <end position="215"/>
    </location>
</feature>
<feature type="compositionally biased region" description="Basic and acidic residues" evidence="2">
    <location>
        <begin position="91"/>
        <end position="100"/>
    </location>
</feature>
<feature type="compositionally biased region" description="Basic and acidic residues" evidence="2">
    <location>
        <begin position="146"/>
        <end position="169"/>
    </location>
</feature>
<dbReference type="Proteomes" id="UP000053593">
    <property type="component" value="Unassembled WGS sequence"/>
</dbReference>
<proteinExistence type="predicted"/>
<feature type="compositionally biased region" description="Basic and acidic residues" evidence="2">
    <location>
        <begin position="554"/>
        <end position="567"/>
    </location>
</feature>
<name>A0A0D0B032_9AGAR</name>
<accession>A0A0D0B032</accession>
<sequence>MVKKKTNSIPIDPIADAEAKLAALQQDIKDREDRMKTKQSSTGKPSVPAQTLRAIESRKDRERTLIAEITRLQSERAAPRESSPLSEISEEVEKSEHNADTHSGNVDGSNESQVLQNKDSGESSFKEGTENRNEAVSNETPVEGAPHIEPDTPVKDGHTKPDTSGKDTNTDPVNAPVEDAHTKPETVNNKTPVEGAPHIEPDTVKDSHTKPDTSVKDANTNPADAPVEDAHAKPDTLVKDLAKAESDTAQPSRSMSRADKLILEVETSLEKFVFGNFGTPNSGPKEKEEKMLTLSQEALDLGAGWRYLARNKSVSSPPFGVGKAPFPSNGEVEKMIRAAAPAPDLGLSTIDHAADKEIDSATGAIETIDPSIPLNGVQEELSPLPPPQCKDTELPIAPMLNIAKVSPVSTGVLGTESSVPTYAMANFSEAEMTLRAMALQQGTPLYKMETENVDGNINLTHAEPTQAARMFLDVIGKGKQGALDNTGNMKRKMNNEMDDFIVQDSDEANDDGNYEDNTPGSADEDGMKTKANVKHSKNRKSPKVRRQVKRRKTTDKEDNKEDAKKEVKEVQVRVDIEIPQTEKEATITEREKLLETAASPTEIAKARTHVNKFLTIPGHKIPAGLRRLIREVGTFLPETGSVCEALTLHILTADGKGADKNRTRCLFHWANRKKKTENDQDGTVQEWTFTGTPYPPTAAGEEESDALNCGCLKEKAILEFYLYKAGRILSPGHQPEECEDWMRQRLHSRLRELVLGSVLEHSGWCMEDVWTRKVDENGLYTKERSSVERLEAQIQRLQICLEKKKMKSMQAAEDAKKAEEEDIRQSEMTVYAEYLDILRRKAEAEVGPSH</sequence>
<dbReference type="AlphaFoldDB" id="A0A0D0B032"/>
<gene>
    <name evidence="3" type="ORF">GYMLUDRAFT_247885</name>
</gene>
<evidence type="ECO:0000313" key="3">
    <source>
        <dbReference type="EMBL" id="KIK56375.1"/>
    </source>
</evidence>
<feature type="region of interest" description="Disordered" evidence="2">
    <location>
        <begin position="30"/>
        <end position="234"/>
    </location>
</feature>
<evidence type="ECO:0000256" key="1">
    <source>
        <dbReference type="SAM" id="Coils"/>
    </source>
</evidence>
<feature type="compositionally biased region" description="Basic residues" evidence="2">
    <location>
        <begin position="531"/>
        <end position="553"/>
    </location>
</feature>
<feature type="coiled-coil region" evidence="1">
    <location>
        <begin position="787"/>
        <end position="829"/>
    </location>
</feature>
<feature type="compositionally biased region" description="Basic and acidic residues" evidence="2">
    <location>
        <begin position="119"/>
        <end position="133"/>
    </location>
</feature>
<keyword evidence="1" id="KW-0175">Coiled coil</keyword>
<feature type="region of interest" description="Disordered" evidence="2">
    <location>
        <begin position="505"/>
        <end position="567"/>
    </location>
</feature>
<organism evidence="3 4">
    <name type="scientific">Collybiopsis luxurians FD-317 M1</name>
    <dbReference type="NCBI Taxonomy" id="944289"/>
    <lineage>
        <taxon>Eukaryota</taxon>
        <taxon>Fungi</taxon>
        <taxon>Dikarya</taxon>
        <taxon>Basidiomycota</taxon>
        <taxon>Agaricomycotina</taxon>
        <taxon>Agaricomycetes</taxon>
        <taxon>Agaricomycetidae</taxon>
        <taxon>Agaricales</taxon>
        <taxon>Marasmiineae</taxon>
        <taxon>Omphalotaceae</taxon>
        <taxon>Collybiopsis</taxon>
        <taxon>Collybiopsis luxurians</taxon>
    </lineage>
</organism>